<feature type="binding site" evidence="15">
    <location>
        <begin position="217"/>
        <end position="219"/>
    </location>
    <ligand>
        <name>uracil</name>
        <dbReference type="ChEBI" id="CHEBI:17568"/>
    </ligand>
</feature>
<dbReference type="InterPro" id="IPR005765">
    <property type="entry name" value="UPRT"/>
</dbReference>
<keyword evidence="8 15" id="KW-0460">Magnesium</keyword>
<dbReference type="KEGG" id="aprs:BI364_02175"/>
<evidence type="ECO:0000256" key="7">
    <source>
        <dbReference type="ARBA" id="ARBA00022741"/>
    </source>
</evidence>
<dbReference type="PANTHER" id="PTHR32315:SF4">
    <property type="entry name" value="URACIL PHOSPHORIBOSYLTRANSFERASE, CHLOROPLASTIC"/>
    <property type="match status" value="1"/>
</dbReference>
<evidence type="ECO:0000256" key="1">
    <source>
        <dbReference type="ARBA" id="ARBA00005180"/>
    </source>
</evidence>
<evidence type="ECO:0000256" key="10">
    <source>
        <dbReference type="ARBA" id="ARBA00031082"/>
    </source>
</evidence>
<keyword evidence="4 15" id="KW-0021">Allosteric enzyme</keyword>
<feature type="binding site" evidence="15">
    <location>
        <begin position="147"/>
        <end position="155"/>
    </location>
    <ligand>
        <name>5-phospho-alpha-D-ribose 1-diphosphate</name>
        <dbReference type="ChEBI" id="CHEBI:58017"/>
    </ligand>
</feature>
<comment type="pathway">
    <text evidence="1 15">Pyrimidine metabolism; UMP biosynthesis via salvage pathway; UMP from uracil: step 1/1.</text>
</comment>
<dbReference type="NCBIfam" id="TIGR01091">
    <property type="entry name" value="upp"/>
    <property type="match status" value="1"/>
</dbReference>
<dbReference type="GO" id="GO:0005525">
    <property type="term" value="F:GTP binding"/>
    <property type="evidence" value="ECO:0007669"/>
    <property type="project" value="UniProtKB-KW"/>
</dbReference>
<dbReference type="FunFam" id="3.40.50.2020:FF:000003">
    <property type="entry name" value="Uracil phosphoribosyltransferase"/>
    <property type="match status" value="1"/>
</dbReference>
<keyword evidence="5 15" id="KW-0328">Glycosyltransferase</keyword>
<dbReference type="InterPro" id="IPR029057">
    <property type="entry name" value="PRTase-like"/>
</dbReference>
<dbReference type="HAMAP" id="MF_01218_B">
    <property type="entry name" value="Upp_B"/>
    <property type="match status" value="1"/>
</dbReference>
<keyword evidence="9 15" id="KW-0342">GTP-binding</keyword>
<evidence type="ECO:0000256" key="6">
    <source>
        <dbReference type="ARBA" id="ARBA00022679"/>
    </source>
</evidence>
<feature type="binding site" evidence="15">
    <location>
        <position position="121"/>
    </location>
    <ligand>
        <name>5-phospho-alpha-D-ribose 1-diphosphate</name>
        <dbReference type="ChEBI" id="CHEBI:58017"/>
    </ligand>
</feature>
<feature type="binding site" evidence="15">
    <location>
        <position position="212"/>
    </location>
    <ligand>
        <name>uracil</name>
        <dbReference type="ChEBI" id="CHEBI:17568"/>
    </ligand>
</feature>
<feature type="binding site" evidence="15">
    <location>
        <position position="96"/>
    </location>
    <ligand>
        <name>5-phospho-alpha-D-ribose 1-diphosphate</name>
        <dbReference type="ChEBI" id="CHEBI:58017"/>
    </ligand>
</feature>
<keyword evidence="18" id="KW-1185">Reference proteome</keyword>
<dbReference type="Proteomes" id="UP000095401">
    <property type="component" value="Chromosome"/>
</dbReference>
<comment type="catalytic activity">
    <reaction evidence="11 15">
        <text>UMP + diphosphate = 5-phospho-alpha-D-ribose 1-diphosphate + uracil</text>
        <dbReference type="Rhea" id="RHEA:13017"/>
        <dbReference type="ChEBI" id="CHEBI:17568"/>
        <dbReference type="ChEBI" id="CHEBI:33019"/>
        <dbReference type="ChEBI" id="CHEBI:57865"/>
        <dbReference type="ChEBI" id="CHEBI:58017"/>
        <dbReference type="EC" id="2.4.2.9"/>
    </reaction>
</comment>
<accession>A0A1D8IKQ8</accession>
<keyword evidence="6 15" id="KW-0808">Transferase</keyword>
<protein>
    <recommendedName>
        <fullName evidence="13 15">Uracil phosphoribosyltransferase</fullName>
        <ecNumber evidence="3 15">2.4.2.9</ecNumber>
    </recommendedName>
    <alternativeName>
        <fullName evidence="10 15">UMP pyrophosphorylase</fullName>
    </alternativeName>
    <alternativeName>
        <fullName evidence="14 15">UPRTase</fullName>
    </alternativeName>
</protein>
<evidence type="ECO:0000313" key="18">
    <source>
        <dbReference type="Proteomes" id="UP000095401"/>
    </source>
</evidence>
<evidence type="ECO:0000256" key="4">
    <source>
        <dbReference type="ARBA" id="ARBA00022533"/>
    </source>
</evidence>
<dbReference type="EC" id="2.4.2.9" evidence="3 15"/>
<dbReference type="AlphaFoldDB" id="A0A1D8IKQ8"/>
<dbReference type="InterPro" id="IPR000836">
    <property type="entry name" value="PRTase_dom"/>
</dbReference>
<feature type="binding site" evidence="15">
    <location>
        <position position="218"/>
    </location>
    <ligand>
        <name>5-phospho-alpha-D-ribose 1-diphosphate</name>
        <dbReference type="ChEBI" id="CHEBI:58017"/>
    </ligand>
</feature>
<feature type="domain" description="Phosphoribosyltransferase" evidence="16">
    <location>
        <begin position="24"/>
        <end position="226"/>
    </location>
</feature>
<keyword evidence="7 15" id="KW-0547">Nucleotide-binding</keyword>
<dbReference type="GO" id="GO:0044206">
    <property type="term" value="P:UMP salvage"/>
    <property type="evidence" value="ECO:0007669"/>
    <property type="project" value="UniProtKB-UniRule"/>
</dbReference>
<evidence type="ECO:0000256" key="2">
    <source>
        <dbReference type="ARBA" id="ARBA00009516"/>
    </source>
</evidence>
<dbReference type="GO" id="GO:0004845">
    <property type="term" value="F:uracil phosphoribosyltransferase activity"/>
    <property type="evidence" value="ECO:0007669"/>
    <property type="project" value="UniProtKB-UniRule"/>
</dbReference>
<evidence type="ECO:0000256" key="3">
    <source>
        <dbReference type="ARBA" id="ARBA00011894"/>
    </source>
</evidence>
<comment type="function">
    <text evidence="12 15">Catalyzes the conversion of uracil and 5-phospho-alpha-D-ribose 1-diphosphate (PRPP) to UMP and diphosphate.</text>
</comment>
<organism evidence="17 18">
    <name type="scientific">Acidihalobacter yilgarnensis</name>
    <dbReference type="NCBI Taxonomy" id="2819280"/>
    <lineage>
        <taxon>Bacteria</taxon>
        <taxon>Pseudomonadati</taxon>
        <taxon>Pseudomonadota</taxon>
        <taxon>Gammaproteobacteria</taxon>
        <taxon>Chromatiales</taxon>
        <taxon>Ectothiorhodospiraceae</taxon>
        <taxon>Acidihalobacter</taxon>
    </lineage>
</organism>
<dbReference type="Gene3D" id="3.40.50.2020">
    <property type="match status" value="1"/>
</dbReference>
<name>A0A1D8IKQ8_9GAMM</name>
<evidence type="ECO:0000256" key="5">
    <source>
        <dbReference type="ARBA" id="ARBA00022676"/>
    </source>
</evidence>
<evidence type="ECO:0000256" key="13">
    <source>
        <dbReference type="ARBA" id="ARBA00072146"/>
    </source>
</evidence>
<dbReference type="GO" id="GO:0005737">
    <property type="term" value="C:cytoplasm"/>
    <property type="evidence" value="ECO:0007669"/>
    <property type="project" value="UniProtKB-ARBA"/>
</dbReference>
<dbReference type="UniPathway" id="UPA00574">
    <property type="reaction ID" value="UER00636"/>
</dbReference>
<dbReference type="CDD" id="cd06223">
    <property type="entry name" value="PRTases_typeI"/>
    <property type="match status" value="1"/>
</dbReference>
<evidence type="ECO:0000259" key="16">
    <source>
        <dbReference type="Pfam" id="PF14681"/>
    </source>
</evidence>
<evidence type="ECO:0000256" key="8">
    <source>
        <dbReference type="ARBA" id="ARBA00022842"/>
    </source>
</evidence>
<evidence type="ECO:0000256" key="15">
    <source>
        <dbReference type="HAMAP-Rule" id="MF_01218"/>
    </source>
</evidence>
<dbReference type="GO" id="GO:0006223">
    <property type="term" value="P:uracil salvage"/>
    <property type="evidence" value="ECO:0007669"/>
    <property type="project" value="InterPro"/>
</dbReference>
<evidence type="ECO:0000256" key="12">
    <source>
        <dbReference type="ARBA" id="ARBA00056901"/>
    </source>
</evidence>
<dbReference type="InterPro" id="IPR050054">
    <property type="entry name" value="UPRTase/APRTase"/>
</dbReference>
<evidence type="ECO:0000313" key="17">
    <source>
        <dbReference type="EMBL" id="AOU96971.1"/>
    </source>
</evidence>
<dbReference type="GO" id="GO:0000287">
    <property type="term" value="F:magnesium ion binding"/>
    <property type="evidence" value="ECO:0007669"/>
    <property type="project" value="UniProtKB-UniRule"/>
</dbReference>
<evidence type="ECO:0000256" key="9">
    <source>
        <dbReference type="ARBA" id="ARBA00023134"/>
    </source>
</evidence>
<gene>
    <name evidence="15" type="primary">upp</name>
    <name evidence="17" type="ORF">BI364_02175</name>
</gene>
<dbReference type="InterPro" id="IPR034332">
    <property type="entry name" value="Upp_B"/>
</dbReference>
<dbReference type="SUPFAM" id="SSF53271">
    <property type="entry name" value="PRTase-like"/>
    <property type="match status" value="1"/>
</dbReference>
<reference evidence="18" key="1">
    <citation type="submission" date="2016-09" db="EMBL/GenBank/DDBJ databases">
        <title>Acidihalobacter prosperus F5.</title>
        <authorList>
            <person name="Khaleque H.N."/>
            <person name="Ramsay J.P."/>
            <person name="Kaksonen A.H."/>
            <person name="Boxall N.J."/>
            <person name="Watkin E.L.J."/>
        </authorList>
    </citation>
    <scope>NUCLEOTIDE SEQUENCE [LARGE SCALE GENOMIC DNA]</scope>
    <source>
        <strain evidence="18">F5</strain>
    </source>
</reference>
<comment type="similarity">
    <text evidence="2 15">Belongs to the UPRTase family.</text>
</comment>
<sequence>MPDDTSTLRTPSVHNPDFPNLHLLDHPLIQHKLSLARRIDTPTIQFRRLLKEISLLMGYEITRTLPLEHHAIDTPLETMQAPMIQGKKVAVVAILRAGLGMTSGLHELMPSAREGHIGLYRDPETKRPVEYLVKLPEPEGRLFILVDPMLATGHSAAYAIDVLNRHGVADANIRFMALVAAPEGLAVLREAHPGVPVYAAALDRELDDHAYIRPGLGDAGDRLFGTK</sequence>
<dbReference type="NCBIfam" id="NF001097">
    <property type="entry name" value="PRK00129.1"/>
    <property type="match status" value="1"/>
</dbReference>
<dbReference type="EMBL" id="CP017415">
    <property type="protein sequence ID" value="AOU96971.1"/>
    <property type="molecule type" value="Genomic_DNA"/>
</dbReference>
<evidence type="ECO:0000256" key="11">
    <source>
        <dbReference type="ARBA" id="ARBA00052919"/>
    </source>
</evidence>
<comment type="activity regulation">
    <text evidence="15">Allosterically activated by GTP.</text>
</comment>
<proteinExistence type="inferred from homology"/>
<evidence type="ECO:0000256" key="14">
    <source>
        <dbReference type="ARBA" id="ARBA00079807"/>
    </source>
</evidence>
<comment type="cofactor">
    <cofactor evidence="15">
        <name>Mg(2+)</name>
        <dbReference type="ChEBI" id="CHEBI:18420"/>
    </cofactor>
    <text evidence="15">Binds 1 Mg(2+) ion per subunit. The magnesium is bound as Mg-PRPP.</text>
</comment>
<dbReference type="Pfam" id="PF14681">
    <property type="entry name" value="UPRTase"/>
    <property type="match status" value="1"/>
</dbReference>
<dbReference type="PANTHER" id="PTHR32315">
    <property type="entry name" value="ADENINE PHOSPHORIBOSYLTRANSFERASE"/>
    <property type="match status" value="1"/>
</dbReference>